<dbReference type="InterPro" id="IPR029058">
    <property type="entry name" value="AB_hydrolase_fold"/>
</dbReference>
<name>A0A381S5B9_9ZZZZ</name>
<dbReference type="InterPro" id="IPR003140">
    <property type="entry name" value="PLipase/COase/thioEstase"/>
</dbReference>
<organism evidence="2">
    <name type="scientific">marine metagenome</name>
    <dbReference type="NCBI Taxonomy" id="408172"/>
    <lineage>
        <taxon>unclassified sequences</taxon>
        <taxon>metagenomes</taxon>
        <taxon>ecological metagenomes</taxon>
    </lineage>
</organism>
<dbReference type="Pfam" id="PF02230">
    <property type="entry name" value="Abhydrolase_2"/>
    <property type="match status" value="1"/>
</dbReference>
<reference evidence="2" key="1">
    <citation type="submission" date="2018-05" db="EMBL/GenBank/DDBJ databases">
        <authorList>
            <person name="Lanie J.A."/>
            <person name="Ng W.-L."/>
            <person name="Kazmierczak K.M."/>
            <person name="Andrzejewski T.M."/>
            <person name="Davidsen T.M."/>
            <person name="Wayne K.J."/>
            <person name="Tettelin H."/>
            <person name="Glass J.I."/>
            <person name="Rusch D."/>
            <person name="Podicherti R."/>
            <person name="Tsui H.-C.T."/>
            <person name="Winkler M.E."/>
        </authorList>
    </citation>
    <scope>NUCLEOTIDE SEQUENCE</scope>
</reference>
<dbReference type="SUPFAM" id="SSF53474">
    <property type="entry name" value="alpha/beta-Hydrolases"/>
    <property type="match status" value="1"/>
</dbReference>
<dbReference type="Gene3D" id="3.40.50.1820">
    <property type="entry name" value="alpha/beta hydrolase"/>
    <property type="match status" value="1"/>
</dbReference>
<feature type="non-terminal residue" evidence="2">
    <location>
        <position position="161"/>
    </location>
</feature>
<dbReference type="GO" id="GO:0016787">
    <property type="term" value="F:hydrolase activity"/>
    <property type="evidence" value="ECO:0007669"/>
    <property type="project" value="InterPro"/>
</dbReference>
<accession>A0A381S5B9</accession>
<dbReference type="EMBL" id="UINC01002688">
    <property type="protein sequence ID" value="SUZ99285.1"/>
    <property type="molecule type" value="Genomic_DNA"/>
</dbReference>
<proteinExistence type="predicted"/>
<feature type="domain" description="Phospholipase/carboxylesterase/thioesterase" evidence="1">
    <location>
        <begin position="88"/>
        <end position="153"/>
    </location>
</feature>
<gene>
    <name evidence="2" type="ORF">METZ01_LOCUS52139</name>
</gene>
<evidence type="ECO:0000259" key="1">
    <source>
        <dbReference type="Pfam" id="PF02230"/>
    </source>
</evidence>
<dbReference type="AlphaFoldDB" id="A0A381S5B9"/>
<protein>
    <recommendedName>
        <fullName evidence="1">Phospholipase/carboxylesterase/thioesterase domain-containing protein</fullName>
    </recommendedName>
</protein>
<sequence>MMTQRTPSTEHTIAASTQGRYLISCPTSQGPHPLLVGFHGYGEQAETHLAELQRLPGAEHWLLASVQGLHWFYSSKQQLVVASWMTRLGREQAILDNIQYVDDVVRKLQQEFNVNNHLVYVGFSQGAAMAYRAAAKAGHACSGLIVLGGDLPNDLKEGGPL</sequence>
<evidence type="ECO:0000313" key="2">
    <source>
        <dbReference type="EMBL" id="SUZ99285.1"/>
    </source>
</evidence>